<feature type="transmembrane region" description="Helical" evidence="13">
    <location>
        <begin position="54"/>
        <end position="74"/>
    </location>
</feature>
<keyword evidence="12 13" id="KW-0472">Membrane</keyword>
<comment type="subcellular location">
    <subcellularLocation>
        <location evidence="2">Cell membrane</location>
        <topology evidence="2">Multi-pass membrane protein</topology>
    </subcellularLocation>
</comment>
<feature type="transmembrane region" description="Helical" evidence="13">
    <location>
        <begin position="113"/>
        <end position="134"/>
    </location>
</feature>
<evidence type="ECO:0000256" key="3">
    <source>
        <dbReference type="ARBA" id="ARBA00010747"/>
    </source>
</evidence>
<comment type="cofactor">
    <cofactor evidence="1">
        <name>heme</name>
        <dbReference type="ChEBI" id="CHEBI:30413"/>
    </cofactor>
</comment>
<dbReference type="FunCoup" id="Q02AT2">
    <property type="interactions" value="280"/>
</dbReference>
<dbReference type="GO" id="GO:0005886">
    <property type="term" value="C:plasma membrane"/>
    <property type="evidence" value="ECO:0007669"/>
    <property type="project" value="UniProtKB-SubCell"/>
</dbReference>
<sequence length="203" mass="23153">MNHRILRYTLLERLVHWIAALTYMYVLATGLAFYTPALYWIATVLGGGPVSRFWHPWIALVFLGTLAWMLRAWLPDMRITPADRKWGAQMRHYIRNEDEDLPPIDRFNLGQKYFFWAMLVAGLVLLVSGVALWFPNRVPAGLRGAAVLLHVACALVTIGAFIIHVYMGTAVVRGGFTSIIRGEVSPAWAKTHHRLWYHRVTGK</sequence>
<dbReference type="GO" id="GO:0046872">
    <property type="term" value="F:metal ion binding"/>
    <property type="evidence" value="ECO:0007669"/>
    <property type="project" value="UniProtKB-KW"/>
</dbReference>
<keyword evidence="15" id="KW-0560">Oxidoreductase</keyword>
<dbReference type="KEGG" id="sus:Acid_0835"/>
<evidence type="ECO:0000256" key="5">
    <source>
        <dbReference type="ARBA" id="ARBA00022475"/>
    </source>
</evidence>
<dbReference type="GO" id="GO:0022904">
    <property type="term" value="P:respiratory electron transport chain"/>
    <property type="evidence" value="ECO:0007669"/>
    <property type="project" value="InterPro"/>
</dbReference>
<evidence type="ECO:0000256" key="8">
    <source>
        <dbReference type="ARBA" id="ARBA00022723"/>
    </source>
</evidence>
<evidence type="ECO:0000259" key="14">
    <source>
        <dbReference type="Pfam" id="PF01292"/>
    </source>
</evidence>
<proteinExistence type="inferred from homology"/>
<dbReference type="Gene3D" id="1.20.950.20">
    <property type="entry name" value="Transmembrane di-heme cytochromes, Chain C"/>
    <property type="match status" value="1"/>
</dbReference>
<gene>
    <name evidence="15" type="ordered locus">Acid_0835</name>
</gene>
<dbReference type="HOGENOM" id="CLU_091368_1_1_0"/>
<dbReference type="GO" id="GO:0036397">
    <property type="term" value="F:formate dehydrogenase (quinone) activity"/>
    <property type="evidence" value="ECO:0007669"/>
    <property type="project" value="TreeGrafter"/>
</dbReference>
<keyword evidence="7 13" id="KW-0812">Transmembrane</keyword>
<dbReference type="NCBIfam" id="TIGR01583">
    <property type="entry name" value="formate-DH-gamm"/>
    <property type="match status" value="1"/>
</dbReference>
<keyword evidence="9" id="KW-0249">Electron transport</keyword>
<accession>Q02AT2</accession>
<dbReference type="InterPro" id="IPR016174">
    <property type="entry name" value="Di-haem_cyt_TM"/>
</dbReference>
<dbReference type="OrthoDB" id="1808646at2"/>
<keyword evidence="5" id="KW-1003">Cell membrane</keyword>
<dbReference type="GO" id="GO:0009055">
    <property type="term" value="F:electron transfer activity"/>
    <property type="evidence" value="ECO:0007669"/>
    <property type="project" value="InterPro"/>
</dbReference>
<dbReference type="SUPFAM" id="SSF81342">
    <property type="entry name" value="Transmembrane di-heme cytochromes"/>
    <property type="match status" value="1"/>
</dbReference>
<evidence type="ECO:0000256" key="10">
    <source>
        <dbReference type="ARBA" id="ARBA00022989"/>
    </source>
</evidence>
<evidence type="ECO:0000313" key="15">
    <source>
        <dbReference type="EMBL" id="ABJ81834.1"/>
    </source>
</evidence>
<dbReference type="Pfam" id="PF01292">
    <property type="entry name" value="Ni_hydr_CYTB"/>
    <property type="match status" value="1"/>
</dbReference>
<dbReference type="PANTHER" id="PTHR30074">
    <property type="entry name" value="FORMATE DEHYDROGENASE, NITRATE-INDUCIBLE, CYTOCHROME B556 FDN SUBUNIT"/>
    <property type="match status" value="1"/>
</dbReference>
<evidence type="ECO:0000256" key="11">
    <source>
        <dbReference type="ARBA" id="ARBA00023004"/>
    </source>
</evidence>
<evidence type="ECO:0000256" key="12">
    <source>
        <dbReference type="ARBA" id="ARBA00023136"/>
    </source>
</evidence>
<dbReference type="AlphaFoldDB" id="Q02AT2"/>
<dbReference type="InterPro" id="IPR006471">
    <property type="entry name" value="Formate_DH_gsu"/>
</dbReference>
<dbReference type="InParanoid" id="Q02AT2"/>
<dbReference type="PANTHER" id="PTHR30074:SF6">
    <property type="entry name" value="FORMATE DEHYDROGENASE GAMMA SUBUNIT"/>
    <property type="match status" value="1"/>
</dbReference>
<comment type="similarity">
    <text evidence="3">Belongs to the formate dehydrogenase gamma subunit family.</text>
</comment>
<dbReference type="GO" id="GO:0009326">
    <property type="term" value="C:formate dehydrogenase complex"/>
    <property type="evidence" value="ECO:0007669"/>
    <property type="project" value="InterPro"/>
</dbReference>
<evidence type="ECO:0000256" key="2">
    <source>
        <dbReference type="ARBA" id="ARBA00004651"/>
    </source>
</evidence>
<keyword evidence="10 13" id="KW-1133">Transmembrane helix</keyword>
<evidence type="ECO:0000256" key="4">
    <source>
        <dbReference type="ARBA" id="ARBA00022448"/>
    </source>
</evidence>
<dbReference type="GO" id="GO:0009061">
    <property type="term" value="P:anaerobic respiration"/>
    <property type="evidence" value="ECO:0007669"/>
    <property type="project" value="TreeGrafter"/>
</dbReference>
<name>Q02AT2_SOLUE</name>
<evidence type="ECO:0000256" key="1">
    <source>
        <dbReference type="ARBA" id="ARBA00001971"/>
    </source>
</evidence>
<dbReference type="EC" id="1.2.1.2" evidence="15"/>
<dbReference type="InterPro" id="IPR011577">
    <property type="entry name" value="Cyt_b561_bac/Ni-Hgenase"/>
</dbReference>
<keyword evidence="8" id="KW-0479">Metal-binding</keyword>
<dbReference type="EMBL" id="CP000473">
    <property type="protein sequence ID" value="ABJ81834.1"/>
    <property type="molecule type" value="Genomic_DNA"/>
</dbReference>
<keyword evidence="11" id="KW-0408">Iron</keyword>
<dbReference type="STRING" id="234267.Acid_0835"/>
<evidence type="ECO:0000256" key="13">
    <source>
        <dbReference type="SAM" id="Phobius"/>
    </source>
</evidence>
<feature type="transmembrane region" description="Helical" evidence="13">
    <location>
        <begin position="146"/>
        <end position="167"/>
    </location>
</feature>
<feature type="domain" description="Cytochrome b561 bacterial/Ni-hydrogenase" evidence="14">
    <location>
        <begin position="7"/>
        <end position="170"/>
    </location>
</feature>
<feature type="transmembrane region" description="Helical" evidence="13">
    <location>
        <begin position="21"/>
        <end position="42"/>
    </location>
</feature>
<dbReference type="InterPro" id="IPR051817">
    <property type="entry name" value="FDH_cytochrome_b556_subunit"/>
</dbReference>
<dbReference type="GO" id="GO:0008863">
    <property type="term" value="F:formate dehydrogenase (NAD+) activity"/>
    <property type="evidence" value="ECO:0007669"/>
    <property type="project" value="InterPro"/>
</dbReference>
<reference evidence="15" key="1">
    <citation type="submission" date="2006-10" db="EMBL/GenBank/DDBJ databases">
        <title>Complete sequence of Solibacter usitatus Ellin6076.</title>
        <authorList>
            <consortium name="US DOE Joint Genome Institute"/>
            <person name="Copeland A."/>
            <person name="Lucas S."/>
            <person name="Lapidus A."/>
            <person name="Barry K."/>
            <person name="Detter J.C."/>
            <person name="Glavina del Rio T."/>
            <person name="Hammon N."/>
            <person name="Israni S."/>
            <person name="Dalin E."/>
            <person name="Tice H."/>
            <person name="Pitluck S."/>
            <person name="Thompson L.S."/>
            <person name="Brettin T."/>
            <person name="Bruce D."/>
            <person name="Han C."/>
            <person name="Tapia R."/>
            <person name="Gilna P."/>
            <person name="Schmutz J."/>
            <person name="Larimer F."/>
            <person name="Land M."/>
            <person name="Hauser L."/>
            <person name="Kyrpides N."/>
            <person name="Mikhailova N."/>
            <person name="Janssen P.H."/>
            <person name="Kuske C.R."/>
            <person name="Richardson P."/>
        </authorList>
    </citation>
    <scope>NUCLEOTIDE SEQUENCE</scope>
    <source>
        <strain evidence="15">Ellin6076</strain>
    </source>
</reference>
<protein>
    <submittedName>
        <fullName evidence="15">Formate dehydrogenase gamma subunit</fullName>
        <ecNumber evidence="15">1.2.1.2</ecNumber>
    </submittedName>
</protein>
<organism evidence="15">
    <name type="scientific">Solibacter usitatus (strain Ellin6076)</name>
    <dbReference type="NCBI Taxonomy" id="234267"/>
    <lineage>
        <taxon>Bacteria</taxon>
        <taxon>Pseudomonadati</taxon>
        <taxon>Acidobacteriota</taxon>
        <taxon>Terriglobia</taxon>
        <taxon>Bryobacterales</taxon>
        <taxon>Solibacteraceae</taxon>
        <taxon>Candidatus Solibacter</taxon>
    </lineage>
</organism>
<keyword evidence="6" id="KW-0349">Heme</keyword>
<evidence type="ECO:0000256" key="9">
    <source>
        <dbReference type="ARBA" id="ARBA00022982"/>
    </source>
</evidence>
<evidence type="ECO:0000256" key="7">
    <source>
        <dbReference type="ARBA" id="ARBA00022692"/>
    </source>
</evidence>
<dbReference type="GO" id="GO:0015944">
    <property type="term" value="P:formate oxidation"/>
    <property type="evidence" value="ECO:0007669"/>
    <property type="project" value="TreeGrafter"/>
</dbReference>
<evidence type="ECO:0000256" key="6">
    <source>
        <dbReference type="ARBA" id="ARBA00022617"/>
    </source>
</evidence>
<keyword evidence="4" id="KW-0813">Transport</keyword>
<dbReference type="eggNOG" id="COG2864">
    <property type="taxonomic scope" value="Bacteria"/>
</dbReference>